<reference evidence="2" key="1">
    <citation type="submission" date="2022-07" db="EMBL/GenBank/DDBJ databases">
        <title>Marinobacter iranensis a new bacterium isolate from a hipersaline lake in Iran.</title>
        <authorList>
            <person name="Mohammad A.M.A."/>
            <person name="Cristina S.-P."/>
            <person name="Antonio V."/>
        </authorList>
    </citation>
    <scope>NUCLEOTIDE SEQUENCE</scope>
    <source>
        <strain evidence="2">71-i</strain>
    </source>
</reference>
<dbReference type="RefSeq" id="WP_275705799.1">
    <property type="nucleotide sequence ID" value="NZ_JANCMW010000004.1"/>
</dbReference>
<protein>
    <recommendedName>
        <fullName evidence="4">DUF4136 domain-containing protein</fullName>
    </recommendedName>
</protein>
<organism evidence="2 3">
    <name type="scientific">Marinobacter iranensis</name>
    <dbReference type="NCBI Taxonomy" id="2962607"/>
    <lineage>
        <taxon>Bacteria</taxon>
        <taxon>Pseudomonadati</taxon>
        <taxon>Pseudomonadota</taxon>
        <taxon>Gammaproteobacteria</taxon>
        <taxon>Pseudomonadales</taxon>
        <taxon>Marinobacteraceae</taxon>
        <taxon>Marinobacter</taxon>
    </lineage>
</organism>
<feature type="signal peptide" evidence="1">
    <location>
        <begin position="1"/>
        <end position="20"/>
    </location>
</feature>
<name>A0ABT5Y9A9_9GAMM</name>
<sequence length="201" mass="20965">MIRITLSLLCALLVVGCASTNITGYSDPAYASTSYTSAVVVAENAGLERASQLEGGICEEFSAAGISCRPFHSIFSPTRTHGPDSVFAELERQGVGALIVLLSGGNYSSSQNIGYQSYGSASVTGNQVQGQSSSVALTAFSRQSHMRIVVVDTGTRETAWLGDAKTEGQGAVNVTDSAFLSSLTKKVVQELSASPHFSAEK</sequence>
<dbReference type="PROSITE" id="PS51257">
    <property type="entry name" value="PROKAR_LIPOPROTEIN"/>
    <property type="match status" value="1"/>
</dbReference>
<evidence type="ECO:0008006" key="4">
    <source>
        <dbReference type="Google" id="ProtNLM"/>
    </source>
</evidence>
<evidence type="ECO:0000313" key="3">
    <source>
        <dbReference type="Proteomes" id="UP001143391"/>
    </source>
</evidence>
<keyword evidence="3" id="KW-1185">Reference proteome</keyword>
<evidence type="ECO:0000256" key="1">
    <source>
        <dbReference type="SAM" id="SignalP"/>
    </source>
</evidence>
<comment type="caution">
    <text evidence="2">The sequence shown here is derived from an EMBL/GenBank/DDBJ whole genome shotgun (WGS) entry which is preliminary data.</text>
</comment>
<proteinExistence type="predicted"/>
<gene>
    <name evidence="2" type="ORF">NLU14_08500</name>
</gene>
<dbReference type="Proteomes" id="UP001143391">
    <property type="component" value="Unassembled WGS sequence"/>
</dbReference>
<accession>A0ABT5Y9A9</accession>
<dbReference type="EMBL" id="JANCMW010000004">
    <property type="protein sequence ID" value="MDF0750268.1"/>
    <property type="molecule type" value="Genomic_DNA"/>
</dbReference>
<keyword evidence="1" id="KW-0732">Signal</keyword>
<feature type="chain" id="PRO_5046548085" description="DUF4136 domain-containing protein" evidence="1">
    <location>
        <begin position="21"/>
        <end position="201"/>
    </location>
</feature>
<evidence type="ECO:0000313" key="2">
    <source>
        <dbReference type="EMBL" id="MDF0750268.1"/>
    </source>
</evidence>